<accession>A0A498N868</accession>
<dbReference type="InterPro" id="IPR004087">
    <property type="entry name" value="KH_dom"/>
</dbReference>
<keyword evidence="1" id="KW-0677">Repeat</keyword>
<dbReference type="Gene3D" id="3.30.1370.10">
    <property type="entry name" value="K Homology domain, type 1"/>
    <property type="match status" value="3"/>
</dbReference>
<evidence type="ECO:0000256" key="2">
    <source>
        <dbReference type="PROSITE-ProRule" id="PRU00117"/>
    </source>
</evidence>
<dbReference type="GO" id="GO:0003723">
    <property type="term" value="F:RNA binding"/>
    <property type="evidence" value="ECO:0007669"/>
    <property type="project" value="UniProtKB-UniRule"/>
</dbReference>
<feature type="compositionally biased region" description="Basic and acidic residues" evidence="3">
    <location>
        <begin position="1"/>
        <end position="10"/>
    </location>
</feature>
<dbReference type="InterPro" id="IPR004088">
    <property type="entry name" value="KH_dom_type_1"/>
</dbReference>
<evidence type="ECO:0000256" key="3">
    <source>
        <dbReference type="SAM" id="MobiDB-lite"/>
    </source>
</evidence>
<evidence type="ECO:0000313" key="6">
    <source>
        <dbReference type="Proteomes" id="UP000290572"/>
    </source>
</evidence>
<dbReference type="SUPFAM" id="SSF54791">
    <property type="entry name" value="Eukaryotic type KH-domain (KH-domain type I)"/>
    <property type="match status" value="3"/>
</dbReference>
<evidence type="ECO:0000256" key="1">
    <source>
        <dbReference type="ARBA" id="ARBA00022737"/>
    </source>
</evidence>
<evidence type="ECO:0000313" key="5">
    <source>
        <dbReference type="EMBL" id="RXN24807.1"/>
    </source>
</evidence>
<feature type="region of interest" description="Disordered" evidence="3">
    <location>
        <begin position="1"/>
        <end position="26"/>
    </location>
</feature>
<dbReference type="Pfam" id="PF00013">
    <property type="entry name" value="KH_1"/>
    <property type="match status" value="3"/>
</dbReference>
<dbReference type="Proteomes" id="UP000290572">
    <property type="component" value="Unassembled WGS sequence"/>
</dbReference>
<feature type="domain" description="K Homology" evidence="4">
    <location>
        <begin position="120"/>
        <end position="191"/>
    </location>
</feature>
<keyword evidence="2" id="KW-0694">RNA-binding</keyword>
<reference evidence="5 6" key="1">
    <citation type="submission" date="2018-03" db="EMBL/GenBank/DDBJ databases">
        <title>Draft genome sequence of Rohu Carp (Labeo rohita).</title>
        <authorList>
            <person name="Das P."/>
            <person name="Kushwaha B."/>
            <person name="Joshi C.G."/>
            <person name="Kumar D."/>
            <person name="Nagpure N.S."/>
            <person name="Sahoo L."/>
            <person name="Das S.P."/>
            <person name="Bit A."/>
            <person name="Patnaik S."/>
            <person name="Meher P.K."/>
            <person name="Jayasankar P."/>
            <person name="Koringa P.G."/>
            <person name="Patel N.V."/>
            <person name="Hinsu A.T."/>
            <person name="Kumar R."/>
            <person name="Pandey M."/>
            <person name="Agarwal S."/>
            <person name="Srivastava S."/>
            <person name="Singh M."/>
            <person name="Iquebal M.A."/>
            <person name="Jaiswal S."/>
            <person name="Angadi U.B."/>
            <person name="Kumar N."/>
            <person name="Raza M."/>
            <person name="Shah T.M."/>
            <person name="Rai A."/>
            <person name="Jena J.K."/>
        </authorList>
    </citation>
    <scope>NUCLEOTIDE SEQUENCE [LARGE SCALE GENOMIC DNA]</scope>
    <source>
        <strain evidence="5">DASCIFA01</strain>
        <tissue evidence="5">Testis</tissue>
    </source>
</reference>
<sequence>MSERSNRDSLFEASRPKRRMNMNEKEGGVCEGGLNVTLTIRLLMHGKEVGSIIGKKGETVKKMREESGARINISDGSSPERIVTITGPSEVIFKAFAMIAEKFEEDILASMINSTVTSRPPVTLRLVFPASQCGSLIGKGGSKIKEIRESTGAQVQVAGDLLPDSTERAVTISGTPHAITQCVKHICTVMLESPPKGATIPYRPKPAAGGSHTVLSQPHTASLTKLHQLAMQHIPLTSLGQSNPTFPGLEASIATSSYELSIPNDLIGCIIGRQGSKINEIRQMSGAQIKIAGATDGSAVRHVTITGSPANISVAHLEMAKLSIQAASSSSSSTSIDLSLGFSQSAPSVSTASSMAVLAAPPSTINVHSPQSVPSIPSAHYALPVSSLLGMKTVPLLAVHTATSAGLPAGLTPYTAKIPTSSSIKKSERQKFAPY</sequence>
<keyword evidence="6" id="KW-1185">Reference proteome</keyword>
<feature type="domain" description="K Homology" evidence="4">
    <location>
        <begin position="36"/>
        <end position="104"/>
    </location>
</feature>
<protein>
    <submittedName>
        <fullName evidence="5">Poly(RC)-binding 3-like isoform X1</fullName>
    </submittedName>
</protein>
<evidence type="ECO:0000259" key="4">
    <source>
        <dbReference type="SMART" id="SM00322"/>
    </source>
</evidence>
<dbReference type="PANTHER" id="PTHR10288">
    <property type="entry name" value="KH DOMAIN CONTAINING RNA BINDING PROTEIN"/>
    <property type="match status" value="1"/>
</dbReference>
<dbReference type="FunFam" id="3.30.1370.10:FF:000003">
    <property type="entry name" value="poly(RC)-binding protein 2 isoform X1"/>
    <property type="match status" value="1"/>
</dbReference>
<dbReference type="SMART" id="SM00322">
    <property type="entry name" value="KH"/>
    <property type="match status" value="3"/>
</dbReference>
<dbReference type="AlphaFoldDB" id="A0A498N868"/>
<dbReference type="EMBL" id="QBIY01012510">
    <property type="protein sequence ID" value="RXN24807.1"/>
    <property type="molecule type" value="Genomic_DNA"/>
</dbReference>
<dbReference type="PROSITE" id="PS50084">
    <property type="entry name" value="KH_TYPE_1"/>
    <property type="match status" value="3"/>
</dbReference>
<comment type="caution">
    <text evidence="5">The sequence shown here is derived from an EMBL/GenBank/DDBJ whole genome shotgun (WGS) entry which is preliminary data.</text>
</comment>
<dbReference type="STRING" id="84645.A0A498N868"/>
<dbReference type="FunFam" id="3.30.1370.10:FF:000002">
    <property type="entry name" value="poly(RC)-binding protein 2 isoform X1"/>
    <property type="match status" value="1"/>
</dbReference>
<name>A0A498N868_LABRO</name>
<gene>
    <name evidence="5" type="ORF">ROHU_021947</name>
</gene>
<feature type="domain" description="K Homology" evidence="4">
    <location>
        <begin position="254"/>
        <end position="324"/>
    </location>
</feature>
<organism evidence="5 6">
    <name type="scientific">Labeo rohita</name>
    <name type="common">Indian major carp</name>
    <name type="synonym">Cyprinus rohita</name>
    <dbReference type="NCBI Taxonomy" id="84645"/>
    <lineage>
        <taxon>Eukaryota</taxon>
        <taxon>Metazoa</taxon>
        <taxon>Chordata</taxon>
        <taxon>Craniata</taxon>
        <taxon>Vertebrata</taxon>
        <taxon>Euteleostomi</taxon>
        <taxon>Actinopterygii</taxon>
        <taxon>Neopterygii</taxon>
        <taxon>Teleostei</taxon>
        <taxon>Ostariophysi</taxon>
        <taxon>Cypriniformes</taxon>
        <taxon>Cyprinidae</taxon>
        <taxon>Labeoninae</taxon>
        <taxon>Labeonini</taxon>
        <taxon>Labeo</taxon>
    </lineage>
</organism>
<dbReference type="InterPro" id="IPR036612">
    <property type="entry name" value="KH_dom_type_1_sf"/>
</dbReference>
<proteinExistence type="predicted"/>